<evidence type="ECO:0000313" key="12">
    <source>
        <dbReference type="Proteomes" id="UP000277204"/>
    </source>
</evidence>
<comment type="function">
    <text evidence="10">Ligand for members of the frizzled family of seven transmembrane receptors.</text>
</comment>
<dbReference type="InterPro" id="IPR043158">
    <property type="entry name" value="Wnt_C"/>
</dbReference>
<reference evidence="11 12" key="1">
    <citation type="submission" date="2018-11" db="EMBL/GenBank/DDBJ databases">
        <authorList>
            <consortium name="Pathogen Informatics"/>
        </authorList>
    </citation>
    <scope>NUCLEOTIDE SEQUENCE [LARGE SCALE GENOMIC DNA]</scope>
    <source>
        <strain evidence="11 12">Zambia</strain>
    </source>
</reference>
<dbReference type="GO" id="GO:0060070">
    <property type="term" value="P:canonical Wnt signaling pathway"/>
    <property type="evidence" value="ECO:0007669"/>
    <property type="project" value="TreeGrafter"/>
</dbReference>
<protein>
    <recommendedName>
        <fullName evidence="10">Protein Wnt</fullName>
    </recommendedName>
</protein>
<dbReference type="GO" id="GO:0005109">
    <property type="term" value="F:frizzled binding"/>
    <property type="evidence" value="ECO:0007669"/>
    <property type="project" value="TreeGrafter"/>
</dbReference>
<sequence>VKFNRRGTKLRRASRQLRRITPDHITYLDESSNYCEYDPNTQTSGTRGRECLPNNTDQSSCATLCCNRGSQPQLREVREKCHCQFNWCCRVECQTCVKTEEYHVCN</sequence>
<comment type="similarity">
    <text evidence="2 10">Belongs to the Wnt family.</text>
</comment>
<keyword evidence="3 10" id="KW-0217">Developmental protein</keyword>
<dbReference type="EMBL" id="UZAI01001037">
    <property type="protein sequence ID" value="VDO58501.1"/>
    <property type="molecule type" value="Genomic_DNA"/>
</dbReference>
<keyword evidence="5" id="KW-0272">Extracellular matrix</keyword>
<keyword evidence="8" id="KW-0325">Glycoprotein</keyword>
<dbReference type="Pfam" id="PF00110">
    <property type="entry name" value="wnt"/>
    <property type="match status" value="1"/>
</dbReference>
<dbReference type="AlphaFoldDB" id="A0A183LIE8"/>
<evidence type="ECO:0000256" key="10">
    <source>
        <dbReference type="RuleBase" id="RU003500"/>
    </source>
</evidence>
<evidence type="ECO:0000256" key="6">
    <source>
        <dbReference type="ARBA" id="ARBA00022687"/>
    </source>
</evidence>
<evidence type="ECO:0000313" key="11">
    <source>
        <dbReference type="EMBL" id="VDO58501.1"/>
    </source>
</evidence>
<dbReference type="PANTHER" id="PTHR12027">
    <property type="entry name" value="WNT RELATED"/>
    <property type="match status" value="1"/>
</dbReference>
<evidence type="ECO:0000256" key="1">
    <source>
        <dbReference type="ARBA" id="ARBA00004498"/>
    </source>
</evidence>
<evidence type="ECO:0000256" key="8">
    <source>
        <dbReference type="ARBA" id="ARBA00023180"/>
    </source>
</evidence>
<keyword evidence="12" id="KW-1185">Reference proteome</keyword>
<dbReference type="InterPro" id="IPR005817">
    <property type="entry name" value="Wnt"/>
</dbReference>
<dbReference type="GO" id="GO:0005615">
    <property type="term" value="C:extracellular space"/>
    <property type="evidence" value="ECO:0007669"/>
    <property type="project" value="TreeGrafter"/>
</dbReference>
<evidence type="ECO:0000256" key="2">
    <source>
        <dbReference type="ARBA" id="ARBA00005683"/>
    </source>
</evidence>
<keyword evidence="7" id="KW-1015">Disulfide bond</keyword>
<feature type="non-terminal residue" evidence="11">
    <location>
        <position position="1"/>
    </location>
</feature>
<gene>
    <name evidence="11" type="ORF">SMRZ_LOCUS3573</name>
</gene>
<dbReference type="PANTHER" id="PTHR12027:SF77">
    <property type="entry name" value="PROTEIN WNT-5"/>
    <property type="match status" value="1"/>
</dbReference>
<evidence type="ECO:0000256" key="3">
    <source>
        <dbReference type="ARBA" id="ARBA00022473"/>
    </source>
</evidence>
<accession>A0A183LIE8</accession>
<dbReference type="GO" id="GO:0030182">
    <property type="term" value="P:neuron differentiation"/>
    <property type="evidence" value="ECO:0007669"/>
    <property type="project" value="TreeGrafter"/>
</dbReference>
<evidence type="ECO:0000256" key="7">
    <source>
        <dbReference type="ARBA" id="ARBA00023157"/>
    </source>
</evidence>
<keyword evidence="4" id="KW-0964">Secreted</keyword>
<dbReference type="STRING" id="48269.A0A183LIE8"/>
<dbReference type="GO" id="GO:0005125">
    <property type="term" value="F:cytokine activity"/>
    <property type="evidence" value="ECO:0007669"/>
    <property type="project" value="TreeGrafter"/>
</dbReference>
<evidence type="ECO:0000256" key="9">
    <source>
        <dbReference type="ARBA" id="ARBA00023288"/>
    </source>
</evidence>
<evidence type="ECO:0000256" key="5">
    <source>
        <dbReference type="ARBA" id="ARBA00022530"/>
    </source>
</evidence>
<organism evidence="11 12">
    <name type="scientific">Schistosoma margrebowiei</name>
    <dbReference type="NCBI Taxonomy" id="48269"/>
    <lineage>
        <taxon>Eukaryota</taxon>
        <taxon>Metazoa</taxon>
        <taxon>Spiralia</taxon>
        <taxon>Lophotrochozoa</taxon>
        <taxon>Platyhelminthes</taxon>
        <taxon>Trematoda</taxon>
        <taxon>Digenea</taxon>
        <taxon>Strigeidida</taxon>
        <taxon>Schistosomatoidea</taxon>
        <taxon>Schistosomatidae</taxon>
        <taxon>Schistosoma</taxon>
    </lineage>
</organism>
<proteinExistence type="inferred from homology"/>
<dbReference type="Proteomes" id="UP000277204">
    <property type="component" value="Unassembled WGS sequence"/>
</dbReference>
<comment type="subcellular location">
    <subcellularLocation>
        <location evidence="1 10">Secreted</location>
        <location evidence="1 10">Extracellular space</location>
        <location evidence="1 10">Extracellular matrix</location>
    </subcellularLocation>
</comment>
<evidence type="ECO:0000256" key="4">
    <source>
        <dbReference type="ARBA" id="ARBA00022525"/>
    </source>
</evidence>
<dbReference type="GO" id="GO:0045165">
    <property type="term" value="P:cell fate commitment"/>
    <property type="evidence" value="ECO:0007669"/>
    <property type="project" value="TreeGrafter"/>
</dbReference>
<name>A0A183LIE8_9TREM</name>
<dbReference type="SMART" id="SM00097">
    <property type="entry name" value="WNT1"/>
    <property type="match status" value="1"/>
</dbReference>
<keyword evidence="6 10" id="KW-0879">Wnt signaling pathway</keyword>
<dbReference type="Gene3D" id="3.30.2460.20">
    <property type="match status" value="1"/>
</dbReference>
<keyword evidence="9" id="KW-0449">Lipoprotein</keyword>